<accession>A0AAV4VIV9</accession>
<evidence type="ECO:0000256" key="1">
    <source>
        <dbReference type="SAM" id="MobiDB-lite"/>
    </source>
</evidence>
<keyword evidence="3" id="KW-1185">Reference proteome</keyword>
<dbReference type="AlphaFoldDB" id="A0AAV4VIV9"/>
<dbReference type="EMBL" id="BPLQ01013035">
    <property type="protein sequence ID" value="GIY69375.1"/>
    <property type="molecule type" value="Genomic_DNA"/>
</dbReference>
<evidence type="ECO:0000313" key="3">
    <source>
        <dbReference type="Proteomes" id="UP001054837"/>
    </source>
</evidence>
<gene>
    <name evidence="2" type="ORF">CDAR_470541</name>
</gene>
<evidence type="ECO:0000313" key="2">
    <source>
        <dbReference type="EMBL" id="GIY69375.1"/>
    </source>
</evidence>
<organism evidence="2 3">
    <name type="scientific">Caerostris darwini</name>
    <dbReference type="NCBI Taxonomy" id="1538125"/>
    <lineage>
        <taxon>Eukaryota</taxon>
        <taxon>Metazoa</taxon>
        <taxon>Ecdysozoa</taxon>
        <taxon>Arthropoda</taxon>
        <taxon>Chelicerata</taxon>
        <taxon>Arachnida</taxon>
        <taxon>Araneae</taxon>
        <taxon>Araneomorphae</taxon>
        <taxon>Entelegynae</taxon>
        <taxon>Araneoidea</taxon>
        <taxon>Araneidae</taxon>
        <taxon>Caerostris</taxon>
    </lineage>
</organism>
<comment type="caution">
    <text evidence="2">The sequence shown here is derived from an EMBL/GenBank/DDBJ whole genome shotgun (WGS) entry which is preliminary data.</text>
</comment>
<sequence length="171" mass="19260">MSQIVAAETDGYCERRLESRLLQQKMDRERETPAQWMARLEKCRKLYAQKKSIQKNNEDVVPVEPLVVIKEEPTEFVPEPFPSEDKDIQNVKEDNGDAVPVQPAVFIKQEPREFDPQPSASADVVIKEEFVVSDEHYTGSSAHAPSSTEPTSRVTLSVACLGPSQKFDKGQ</sequence>
<feature type="compositionally biased region" description="Basic and acidic residues" evidence="1">
    <location>
        <begin position="83"/>
        <end position="95"/>
    </location>
</feature>
<protein>
    <submittedName>
        <fullName evidence="2">Uncharacterized protein</fullName>
    </submittedName>
</protein>
<feature type="region of interest" description="Disordered" evidence="1">
    <location>
        <begin position="76"/>
        <end position="97"/>
    </location>
</feature>
<reference evidence="2 3" key="1">
    <citation type="submission" date="2021-06" db="EMBL/GenBank/DDBJ databases">
        <title>Caerostris darwini draft genome.</title>
        <authorList>
            <person name="Kono N."/>
            <person name="Arakawa K."/>
        </authorList>
    </citation>
    <scope>NUCLEOTIDE SEQUENCE [LARGE SCALE GENOMIC DNA]</scope>
</reference>
<proteinExistence type="predicted"/>
<dbReference type="Proteomes" id="UP001054837">
    <property type="component" value="Unassembled WGS sequence"/>
</dbReference>
<name>A0AAV4VIV9_9ARAC</name>